<protein>
    <submittedName>
        <fullName evidence="3">Dynactin subunit 1</fullName>
    </submittedName>
</protein>
<reference evidence="3 4" key="1">
    <citation type="submission" date="2024-03" db="EMBL/GenBank/DDBJ databases">
        <title>The Acrasis kona genome and developmental transcriptomes reveal deep origins of eukaryotic multicellular pathways.</title>
        <authorList>
            <person name="Sheikh S."/>
            <person name="Fu C.-J."/>
            <person name="Brown M.W."/>
            <person name="Baldauf S.L."/>
        </authorList>
    </citation>
    <scope>NUCLEOTIDE SEQUENCE [LARGE SCALE GENOMIC DNA]</scope>
    <source>
        <strain evidence="3 4">ATCC MYA-3509</strain>
    </source>
</reference>
<gene>
    <name evidence="3" type="ORF">AKO1_013180</name>
</gene>
<name>A0AAW2YXW5_9EUKA</name>
<proteinExistence type="predicted"/>
<dbReference type="Proteomes" id="UP001431209">
    <property type="component" value="Unassembled WGS sequence"/>
</dbReference>
<evidence type="ECO:0000313" key="4">
    <source>
        <dbReference type="Proteomes" id="UP001431209"/>
    </source>
</evidence>
<accession>A0AAW2YXW5</accession>
<evidence type="ECO:0000313" key="3">
    <source>
        <dbReference type="EMBL" id="KAL0481975.1"/>
    </source>
</evidence>
<dbReference type="Gene3D" id="2.60.120.200">
    <property type="match status" value="1"/>
</dbReference>
<organism evidence="3 4">
    <name type="scientific">Acrasis kona</name>
    <dbReference type="NCBI Taxonomy" id="1008807"/>
    <lineage>
        <taxon>Eukaryota</taxon>
        <taxon>Discoba</taxon>
        <taxon>Heterolobosea</taxon>
        <taxon>Tetramitia</taxon>
        <taxon>Eutetramitia</taxon>
        <taxon>Acrasidae</taxon>
        <taxon>Acrasis</taxon>
    </lineage>
</organism>
<feature type="compositionally biased region" description="Low complexity" evidence="1">
    <location>
        <begin position="254"/>
        <end position="304"/>
    </location>
</feature>
<comment type="caution">
    <text evidence="3">The sequence shown here is derived from an EMBL/GenBank/DDBJ whole genome shotgun (WGS) entry which is preliminary data.</text>
</comment>
<evidence type="ECO:0000256" key="1">
    <source>
        <dbReference type="SAM" id="MobiDB-lite"/>
    </source>
</evidence>
<evidence type="ECO:0000256" key="2">
    <source>
        <dbReference type="SAM" id="SignalP"/>
    </source>
</evidence>
<dbReference type="AlphaFoldDB" id="A0AAW2YXW5"/>
<feature type="signal peptide" evidence="2">
    <location>
        <begin position="1"/>
        <end position="17"/>
    </location>
</feature>
<feature type="chain" id="PRO_5043890107" evidence="2">
    <location>
        <begin position="18"/>
        <end position="344"/>
    </location>
</feature>
<feature type="compositionally biased region" description="Polar residues" evidence="1">
    <location>
        <begin position="310"/>
        <end position="321"/>
    </location>
</feature>
<dbReference type="InterPro" id="IPR013320">
    <property type="entry name" value="ConA-like_dom_sf"/>
</dbReference>
<dbReference type="EMBL" id="JAOPGA020000802">
    <property type="protein sequence ID" value="KAL0481975.1"/>
    <property type="molecule type" value="Genomic_DNA"/>
</dbReference>
<sequence length="344" mass="37269">MLVRFLLLCAIVVSVLTQVPFDRIKPRRNLCRTQTEDFKSWRSFSYITPPAPAYDDGSIKHTLRTISDSTPVYQAQIYQASTKDHFAWPLLDFSQTAVGKFQTPVYIDFYFLTQGFNVPSNGYASIATFSPDGDTPNRYISLDMNSQGMLYLNRVPAQNSPVGNWIFQKTNNLINDNTWMNITVYLDFNPAGGIAAVWQDGVLQSVANVTGSSSATLGQLHLGIAASGSISSGSIYNYGLNVMQVCEPTNTDVTTAPSAPTQRPTTTQPPSGTTTTSASTTTTSATTTTLAPTTSGPTTTQAPANIPIPQETTTDSPVRSSSTKQTVSYWLFALVVLNVIIQGL</sequence>
<dbReference type="SUPFAM" id="SSF49899">
    <property type="entry name" value="Concanavalin A-like lectins/glucanases"/>
    <property type="match status" value="1"/>
</dbReference>
<feature type="region of interest" description="Disordered" evidence="1">
    <location>
        <begin position="251"/>
        <end position="321"/>
    </location>
</feature>
<keyword evidence="4" id="KW-1185">Reference proteome</keyword>
<keyword evidence="2" id="KW-0732">Signal</keyword>